<dbReference type="AlphaFoldDB" id="A0A955EBM9"/>
<keyword evidence="1" id="KW-0472">Membrane</keyword>
<feature type="transmembrane region" description="Helical" evidence="1">
    <location>
        <begin position="75"/>
        <end position="95"/>
    </location>
</feature>
<reference evidence="2" key="1">
    <citation type="submission" date="2020-04" db="EMBL/GenBank/DDBJ databases">
        <authorList>
            <person name="Zhang T."/>
        </authorList>
    </citation>
    <scope>NUCLEOTIDE SEQUENCE</scope>
    <source>
        <strain evidence="2">HKST-UBA79</strain>
    </source>
</reference>
<feature type="non-terminal residue" evidence="2">
    <location>
        <position position="196"/>
    </location>
</feature>
<dbReference type="EMBL" id="JAGQNX010000098">
    <property type="protein sequence ID" value="MCA9308504.1"/>
    <property type="molecule type" value="Genomic_DNA"/>
</dbReference>
<keyword evidence="1" id="KW-1133">Transmembrane helix</keyword>
<proteinExistence type="predicted"/>
<evidence type="ECO:0000313" key="3">
    <source>
        <dbReference type="Proteomes" id="UP000740557"/>
    </source>
</evidence>
<comment type="caution">
    <text evidence="2">The sequence shown here is derived from an EMBL/GenBank/DDBJ whole genome shotgun (WGS) entry which is preliminary data.</text>
</comment>
<feature type="transmembrane region" description="Helical" evidence="1">
    <location>
        <begin position="101"/>
        <end position="118"/>
    </location>
</feature>
<keyword evidence="1" id="KW-0812">Transmembrane</keyword>
<dbReference type="Proteomes" id="UP000740557">
    <property type="component" value="Unassembled WGS sequence"/>
</dbReference>
<accession>A0A955EBM9</accession>
<evidence type="ECO:0000256" key="1">
    <source>
        <dbReference type="SAM" id="Phobius"/>
    </source>
</evidence>
<name>A0A955EBM9_UNCKA</name>
<evidence type="ECO:0000313" key="2">
    <source>
        <dbReference type="EMBL" id="MCA9308504.1"/>
    </source>
</evidence>
<feature type="transmembrane region" description="Helical" evidence="1">
    <location>
        <begin position="30"/>
        <end position="47"/>
    </location>
</feature>
<feature type="transmembrane region" description="Helical" evidence="1">
    <location>
        <begin position="139"/>
        <end position="157"/>
    </location>
</feature>
<protein>
    <submittedName>
        <fullName evidence="2">Uncharacterized protein</fullName>
    </submittedName>
</protein>
<feature type="transmembrane region" description="Helical" evidence="1">
    <location>
        <begin position="7"/>
        <end position="24"/>
    </location>
</feature>
<organism evidence="2 3">
    <name type="scientific">candidate division WWE3 bacterium</name>
    <dbReference type="NCBI Taxonomy" id="2053526"/>
    <lineage>
        <taxon>Bacteria</taxon>
        <taxon>Katanobacteria</taxon>
    </lineage>
</organism>
<feature type="transmembrane region" description="Helical" evidence="1">
    <location>
        <begin position="163"/>
        <end position="180"/>
    </location>
</feature>
<reference evidence="2" key="2">
    <citation type="journal article" date="2021" name="Microbiome">
        <title>Successional dynamics and alternative stable states in a saline activated sludge microbial community over 9 years.</title>
        <authorList>
            <person name="Wang Y."/>
            <person name="Ye J."/>
            <person name="Ju F."/>
            <person name="Liu L."/>
            <person name="Boyd J.A."/>
            <person name="Deng Y."/>
            <person name="Parks D.H."/>
            <person name="Jiang X."/>
            <person name="Yin X."/>
            <person name="Woodcroft B.J."/>
            <person name="Tyson G.W."/>
            <person name="Hugenholtz P."/>
            <person name="Polz M.F."/>
            <person name="Zhang T."/>
        </authorList>
    </citation>
    <scope>NUCLEOTIDE SEQUENCE</scope>
    <source>
        <strain evidence="2">HKST-UBA79</strain>
    </source>
</reference>
<sequence>MNKRTATITAVIFGAINILIFTLLKGEAASPLPIFIIGSASIYILTVESEKKKKTDNGKREDMANHKSLESFYKLTGNISILLAFVGLITGMLVGYKPENFVSDLVVSLIWNFPRFYFGYKLIKQNRSTVNTALKISKGMFIYSIVVAVINFLPVLLGSFDNLMVGWLYYILIYLYYKSYKISADYIKSSHQKGME</sequence>
<gene>
    <name evidence="2" type="ORF">KC980_03255</name>
</gene>